<dbReference type="PROSITE" id="PS50928">
    <property type="entry name" value="ABC_TM1"/>
    <property type="match status" value="1"/>
</dbReference>
<keyword evidence="3" id="KW-1003">Cell membrane</keyword>
<evidence type="ECO:0000313" key="10">
    <source>
        <dbReference type="Proteomes" id="UP001597541"/>
    </source>
</evidence>
<keyword evidence="5 7" id="KW-1133">Transmembrane helix</keyword>
<evidence type="ECO:0000256" key="6">
    <source>
        <dbReference type="ARBA" id="ARBA00023136"/>
    </source>
</evidence>
<evidence type="ECO:0000256" key="5">
    <source>
        <dbReference type="ARBA" id="ARBA00022989"/>
    </source>
</evidence>
<dbReference type="SUPFAM" id="SSF161098">
    <property type="entry name" value="MetI-like"/>
    <property type="match status" value="1"/>
</dbReference>
<dbReference type="RefSeq" id="WP_377603629.1">
    <property type="nucleotide sequence ID" value="NZ_JBHUME010000008.1"/>
</dbReference>
<feature type="transmembrane region" description="Helical" evidence="7">
    <location>
        <begin position="260"/>
        <end position="279"/>
    </location>
</feature>
<gene>
    <name evidence="9" type="ORF">ACFSUF_14315</name>
</gene>
<evidence type="ECO:0000259" key="8">
    <source>
        <dbReference type="PROSITE" id="PS50928"/>
    </source>
</evidence>
<keyword evidence="2 7" id="KW-0813">Transport</keyword>
<proteinExistence type="inferred from homology"/>
<dbReference type="EMBL" id="JBHUME010000008">
    <property type="protein sequence ID" value="MFD2613603.1"/>
    <property type="molecule type" value="Genomic_DNA"/>
</dbReference>
<name>A0ABW5PG76_9BACL</name>
<reference evidence="10" key="1">
    <citation type="journal article" date="2019" name="Int. J. Syst. Evol. Microbiol.">
        <title>The Global Catalogue of Microorganisms (GCM) 10K type strain sequencing project: providing services to taxonomists for standard genome sequencing and annotation.</title>
        <authorList>
            <consortium name="The Broad Institute Genomics Platform"/>
            <consortium name="The Broad Institute Genome Sequencing Center for Infectious Disease"/>
            <person name="Wu L."/>
            <person name="Ma J."/>
        </authorList>
    </citation>
    <scope>NUCLEOTIDE SEQUENCE [LARGE SCALE GENOMIC DNA]</scope>
    <source>
        <strain evidence="10">KCTC 3950</strain>
    </source>
</reference>
<dbReference type="InterPro" id="IPR035906">
    <property type="entry name" value="MetI-like_sf"/>
</dbReference>
<evidence type="ECO:0000313" key="9">
    <source>
        <dbReference type="EMBL" id="MFD2613603.1"/>
    </source>
</evidence>
<comment type="similarity">
    <text evidence="7">Belongs to the binding-protein-dependent transport system permease family.</text>
</comment>
<feature type="transmembrane region" description="Helical" evidence="7">
    <location>
        <begin position="157"/>
        <end position="177"/>
    </location>
</feature>
<accession>A0ABW5PG76</accession>
<keyword evidence="6 7" id="KW-0472">Membrane</keyword>
<evidence type="ECO:0000256" key="3">
    <source>
        <dbReference type="ARBA" id="ARBA00022475"/>
    </source>
</evidence>
<comment type="caution">
    <text evidence="9">The sequence shown here is derived from an EMBL/GenBank/DDBJ whole genome shotgun (WGS) entry which is preliminary data.</text>
</comment>
<keyword evidence="4 7" id="KW-0812">Transmembrane</keyword>
<feature type="domain" description="ABC transmembrane type-1" evidence="8">
    <location>
        <begin position="83"/>
        <end position="277"/>
    </location>
</feature>
<sequence length="294" mass="33691">MRGRSIISDFDMRRPAVKLGYVLSVLGLTAVALFMLYPLLWVVLNGFKTEKEALQFPPVLLPSDWHFSYYSEAWTSLNFMKYMWNSVLLFSGFMVIKIIVITLAAYSMAVLQLPFKKGFIFYFLATLMVPGMVLMIPNYLTLQSLPIFGTNLLGTYWAYWLPGAADGFGLFLLYSFFLGIPKDLFESARIDGASEFRVYWRIMLPLTKPVIATLIIFGFTYVWKDFFWPLLILKNENWPIATAVYSAIYKTNMGRIGVNVQFGILTLITIPPMALFLFFQRYIIQGITFSGIKG</sequence>
<evidence type="ECO:0000256" key="2">
    <source>
        <dbReference type="ARBA" id="ARBA00022448"/>
    </source>
</evidence>
<comment type="subcellular location">
    <subcellularLocation>
        <location evidence="1 7">Cell membrane</location>
        <topology evidence="1 7">Multi-pass membrane protein</topology>
    </subcellularLocation>
</comment>
<dbReference type="PANTHER" id="PTHR43744:SF12">
    <property type="entry name" value="ABC TRANSPORTER PERMEASE PROTEIN MG189-RELATED"/>
    <property type="match status" value="1"/>
</dbReference>
<evidence type="ECO:0000256" key="4">
    <source>
        <dbReference type="ARBA" id="ARBA00022692"/>
    </source>
</evidence>
<dbReference type="Gene3D" id="1.10.3720.10">
    <property type="entry name" value="MetI-like"/>
    <property type="match status" value="1"/>
</dbReference>
<keyword evidence="10" id="KW-1185">Reference proteome</keyword>
<dbReference type="PANTHER" id="PTHR43744">
    <property type="entry name" value="ABC TRANSPORTER PERMEASE PROTEIN MG189-RELATED-RELATED"/>
    <property type="match status" value="1"/>
</dbReference>
<dbReference type="CDD" id="cd06261">
    <property type="entry name" value="TM_PBP2"/>
    <property type="match status" value="1"/>
</dbReference>
<feature type="transmembrane region" description="Helical" evidence="7">
    <location>
        <begin position="21"/>
        <end position="44"/>
    </location>
</feature>
<evidence type="ECO:0000256" key="7">
    <source>
        <dbReference type="RuleBase" id="RU363032"/>
    </source>
</evidence>
<dbReference type="Proteomes" id="UP001597541">
    <property type="component" value="Unassembled WGS sequence"/>
</dbReference>
<feature type="transmembrane region" description="Helical" evidence="7">
    <location>
        <begin position="82"/>
        <end position="107"/>
    </location>
</feature>
<protein>
    <submittedName>
        <fullName evidence="9">Carbohydrate ABC transporter permease</fullName>
    </submittedName>
</protein>
<feature type="transmembrane region" description="Helical" evidence="7">
    <location>
        <begin position="198"/>
        <end position="223"/>
    </location>
</feature>
<dbReference type="Pfam" id="PF00528">
    <property type="entry name" value="BPD_transp_1"/>
    <property type="match status" value="1"/>
</dbReference>
<feature type="transmembrane region" description="Helical" evidence="7">
    <location>
        <begin position="119"/>
        <end position="137"/>
    </location>
</feature>
<evidence type="ECO:0000256" key="1">
    <source>
        <dbReference type="ARBA" id="ARBA00004651"/>
    </source>
</evidence>
<dbReference type="InterPro" id="IPR000515">
    <property type="entry name" value="MetI-like"/>
</dbReference>
<organism evidence="9 10">
    <name type="scientific">Paenibacillus gansuensis</name>
    <dbReference type="NCBI Taxonomy" id="306542"/>
    <lineage>
        <taxon>Bacteria</taxon>
        <taxon>Bacillati</taxon>
        <taxon>Bacillota</taxon>
        <taxon>Bacilli</taxon>
        <taxon>Bacillales</taxon>
        <taxon>Paenibacillaceae</taxon>
        <taxon>Paenibacillus</taxon>
    </lineage>
</organism>